<dbReference type="PANTHER" id="PTHR12894:SF27">
    <property type="entry name" value="TRANSFORMING GROWTH FACTOR-BETA RECEPTOR-ASSOCIATED PROTEIN 1"/>
    <property type="match status" value="1"/>
</dbReference>
<dbReference type="GO" id="GO:0006914">
    <property type="term" value="P:autophagy"/>
    <property type="evidence" value="ECO:0007669"/>
    <property type="project" value="TreeGrafter"/>
</dbReference>
<evidence type="ECO:0000256" key="2">
    <source>
        <dbReference type="ARBA" id="ARBA00022448"/>
    </source>
</evidence>
<keyword evidence="2" id="KW-0813">Transport</keyword>
<feature type="compositionally biased region" description="Polar residues" evidence="5">
    <location>
        <begin position="341"/>
        <end position="351"/>
    </location>
</feature>
<dbReference type="AlphaFoldDB" id="A0A8H3GCX9"/>
<sequence length="1159" mass="128601">MASQGDALATSSAATSCSYFLKPLVQDVQLSEKDTPGIRITCVELWESSLYIGTSAAEVLHYVSIPPEPTDETQSSTFIFASRLQPTSTQSAPEALASRGIQQILILPSISKACVLCNGTVNFYSLPELSPAFHNAVVSNCTWIGGMDLNSSSLQPGGPVTIMVFLHKRARLLQIGDSIKLVRNIEYPSCLASARRNQFACVADSQSYALLDVENQQKISLFPISSLNESISAGVIEDISSPPDQSNRNSGSLRPVSRDEDVNNRGHGRNTSLGAFVGGLTRRQGSPQPKNQDRNTLSTQEPPDTPNFPPRTSSRNRSISTAESPSSQPATQDKPLPSPPDGTSTPKAASVAPNQAISLVPHICSPTPSEFLLTTGTGAEEPGVGVFVNLDGDVVRGTLEFARYPRGIVADGGPRNIERDLNDADDGDEGYVLAAMTHPEHDDATAVIEIQRWDGDSARKELLNIPPSTFKDEGGRANEIVDFGIRELHTTVSIAIPEIGAKLRAQRLRHSPNRYDDKIEEWETRRNDEEIEFGRRLGGQSSHIAVWSGASVWWAVRNSLIMRLDTAIDGILNAALAKESPIDREQLILVINSIRGQEATTETDFLGMEYLRQRVSLILFADLAIRSRGSAALQGAGVRITEALLLEGGIDPRVVLPMIPFFNEDVFEGEKGIWVHAGLIKTIKERPWLRHSSQTAESPDLLNEELASIVKRYLMAWRKRKGFGSIADEVEVFQTIDAALLHILLHLDRPHASRIPSSRAELYAAVDSGVDCFERSVSLLEEYHRLYVLSRLYQQRKMGGKVLNTWTRIIEGERDNGGELVEGENEVRKYLVRTRDRSLVEVYGIWLARRNAALGVQVFTDDNRRVKLEPQEVVQLLRREAPDAVKVYLEHLVFGKKSFQYANDLISYYLDSVLAVLDSSEEARSILSQSYESYRALHPPKPTYRQFVIENALSQAWWQDRLRLLELLGGSHGADFSYDVAGILARIEPFEKQLVPESIIIDGRQGRHQQAIRLLVHGLGDYHTAVNYCLLGGASIFHPATGSLALVEAQSRDEQVILFGYLLSEFLQIEDFNDRLERTSELLERFGSWYDVRRVLELIPESWSVDLVSGFLVGAFRRLVSEKNEAMMVKSLSGSENLQVALQFVEKSSEMGPQIERLE</sequence>
<evidence type="ECO:0000259" key="6">
    <source>
        <dbReference type="PROSITE" id="PS50219"/>
    </source>
</evidence>
<keyword evidence="8" id="KW-1185">Reference proteome</keyword>
<evidence type="ECO:0000313" key="7">
    <source>
        <dbReference type="EMBL" id="CAF9937896.1"/>
    </source>
</evidence>
<dbReference type="EMBL" id="CAJPDS010000106">
    <property type="protein sequence ID" value="CAF9937896.1"/>
    <property type="molecule type" value="Genomic_DNA"/>
</dbReference>
<dbReference type="GO" id="GO:0016020">
    <property type="term" value="C:membrane"/>
    <property type="evidence" value="ECO:0007669"/>
    <property type="project" value="TreeGrafter"/>
</dbReference>
<dbReference type="InterPro" id="IPR001180">
    <property type="entry name" value="CNH_dom"/>
</dbReference>
<dbReference type="GO" id="GO:0005737">
    <property type="term" value="C:cytoplasm"/>
    <property type="evidence" value="ECO:0007669"/>
    <property type="project" value="UniProtKB-SubCell"/>
</dbReference>
<proteinExistence type="predicted"/>
<evidence type="ECO:0000313" key="8">
    <source>
        <dbReference type="Proteomes" id="UP000664521"/>
    </source>
</evidence>
<dbReference type="OrthoDB" id="5325112at2759"/>
<organism evidence="7 8">
    <name type="scientific">Heterodermia speciosa</name>
    <dbReference type="NCBI Taxonomy" id="116794"/>
    <lineage>
        <taxon>Eukaryota</taxon>
        <taxon>Fungi</taxon>
        <taxon>Dikarya</taxon>
        <taxon>Ascomycota</taxon>
        <taxon>Pezizomycotina</taxon>
        <taxon>Lecanoromycetes</taxon>
        <taxon>OSLEUM clade</taxon>
        <taxon>Lecanoromycetidae</taxon>
        <taxon>Caliciales</taxon>
        <taxon>Physciaceae</taxon>
        <taxon>Heterodermia</taxon>
    </lineage>
</organism>
<evidence type="ECO:0000256" key="1">
    <source>
        <dbReference type="ARBA" id="ARBA00004496"/>
    </source>
</evidence>
<comment type="subcellular location">
    <subcellularLocation>
        <location evidence="1">Cytoplasm</location>
    </subcellularLocation>
</comment>
<dbReference type="GO" id="GO:0015031">
    <property type="term" value="P:protein transport"/>
    <property type="evidence" value="ECO:0007669"/>
    <property type="project" value="UniProtKB-KW"/>
</dbReference>
<feature type="region of interest" description="Disordered" evidence="5">
    <location>
        <begin position="237"/>
        <end position="351"/>
    </location>
</feature>
<feature type="domain" description="CNH" evidence="6">
    <location>
        <begin position="37"/>
        <end position="463"/>
    </location>
</feature>
<gene>
    <name evidence="7" type="ORF">HETSPECPRED_000697</name>
</gene>
<dbReference type="GO" id="GO:0034058">
    <property type="term" value="P:endosomal vesicle fusion"/>
    <property type="evidence" value="ECO:0007669"/>
    <property type="project" value="TreeGrafter"/>
</dbReference>
<feature type="compositionally biased region" description="Polar residues" evidence="5">
    <location>
        <begin position="283"/>
        <end position="302"/>
    </location>
</feature>
<name>A0A8H3GCX9_9LECA</name>
<accession>A0A8H3GCX9</accession>
<protein>
    <recommendedName>
        <fullName evidence="6">CNH domain-containing protein</fullName>
    </recommendedName>
</protein>
<dbReference type="PROSITE" id="PS50219">
    <property type="entry name" value="CNH"/>
    <property type="match status" value="1"/>
</dbReference>
<reference evidence="7" key="1">
    <citation type="submission" date="2021-03" db="EMBL/GenBank/DDBJ databases">
        <authorList>
            <person name="Tagirdzhanova G."/>
        </authorList>
    </citation>
    <scope>NUCLEOTIDE SEQUENCE</scope>
</reference>
<dbReference type="InterPro" id="IPR032914">
    <property type="entry name" value="Vam6/VPS39/TRAP1"/>
</dbReference>
<dbReference type="Proteomes" id="UP000664521">
    <property type="component" value="Unassembled WGS sequence"/>
</dbReference>
<evidence type="ECO:0000256" key="5">
    <source>
        <dbReference type="SAM" id="MobiDB-lite"/>
    </source>
</evidence>
<dbReference type="PANTHER" id="PTHR12894">
    <property type="entry name" value="CNH DOMAIN CONTAINING"/>
    <property type="match status" value="1"/>
</dbReference>
<evidence type="ECO:0000256" key="3">
    <source>
        <dbReference type="ARBA" id="ARBA00022490"/>
    </source>
</evidence>
<feature type="compositionally biased region" description="Polar residues" evidence="5">
    <location>
        <begin position="242"/>
        <end position="252"/>
    </location>
</feature>
<feature type="compositionally biased region" description="Polar residues" evidence="5">
    <location>
        <begin position="310"/>
        <end position="331"/>
    </location>
</feature>
<evidence type="ECO:0000256" key="4">
    <source>
        <dbReference type="ARBA" id="ARBA00022927"/>
    </source>
</evidence>
<keyword evidence="4" id="KW-0653">Protein transport</keyword>
<comment type="caution">
    <text evidence="7">The sequence shown here is derived from an EMBL/GenBank/DDBJ whole genome shotgun (WGS) entry which is preliminary data.</text>
</comment>
<keyword evidence="3" id="KW-0963">Cytoplasm</keyword>